<evidence type="ECO:0000256" key="1">
    <source>
        <dbReference type="ARBA" id="ARBA00022737"/>
    </source>
</evidence>
<keyword evidence="2 3" id="KW-0040">ANK repeat</keyword>
<dbReference type="SMART" id="SM00248">
    <property type="entry name" value="ANK"/>
    <property type="match status" value="4"/>
</dbReference>
<organism evidence="5 6">
    <name type="scientific">Porphyra umbilicalis</name>
    <name type="common">Purple laver</name>
    <name type="synonym">Red alga</name>
    <dbReference type="NCBI Taxonomy" id="2786"/>
    <lineage>
        <taxon>Eukaryota</taxon>
        <taxon>Rhodophyta</taxon>
        <taxon>Bangiophyceae</taxon>
        <taxon>Bangiales</taxon>
        <taxon>Bangiaceae</taxon>
        <taxon>Porphyra</taxon>
    </lineage>
</organism>
<dbReference type="Pfam" id="PF12796">
    <property type="entry name" value="Ank_2"/>
    <property type="match status" value="2"/>
</dbReference>
<dbReference type="SUPFAM" id="SSF48403">
    <property type="entry name" value="Ankyrin repeat"/>
    <property type="match status" value="1"/>
</dbReference>
<feature type="repeat" description="ANK" evidence="3">
    <location>
        <begin position="136"/>
        <end position="168"/>
    </location>
</feature>
<sequence length="302" mass="30489">MASPVFTPPHLMDPRPPLPAFDTLLDLSPYLPFPPTCRVSGPPPTPGVLFPCMVGEGIDPAAVDIYLTAVHRLHDAVRCGRSRTAAAVVDPLIVDAPDGRGWTPLMVAAEKGNALMTRVLLAAGADVRLTGPCQDDCVGPLHLAAAAGATDVMGILLAAGAPVNKSTPGARITPLMAAAAGARRITPAVRSLLRAGADADAASAFGETALHIVARSAAADAAEAAAALTEMGVADVAAADTWGDTPLDVAARAARAAVPPRAGSPPPLPPRAAGGRGRPAEVTAVIEAIVLAARRRRAYGGV</sequence>
<evidence type="ECO:0000256" key="4">
    <source>
        <dbReference type="SAM" id="MobiDB-lite"/>
    </source>
</evidence>
<keyword evidence="1" id="KW-0677">Repeat</keyword>
<accession>A0A1X6PBC1</accession>
<dbReference type="PROSITE" id="PS50088">
    <property type="entry name" value="ANK_REPEAT"/>
    <property type="match status" value="2"/>
</dbReference>
<name>A0A1X6PBC1_PORUM</name>
<dbReference type="OrthoDB" id="194358at2759"/>
<dbReference type="EMBL" id="KV918820">
    <property type="protein sequence ID" value="OSX78127.1"/>
    <property type="molecule type" value="Genomic_DNA"/>
</dbReference>
<proteinExistence type="predicted"/>
<evidence type="ECO:0000256" key="2">
    <source>
        <dbReference type="ARBA" id="ARBA00023043"/>
    </source>
</evidence>
<feature type="region of interest" description="Disordered" evidence="4">
    <location>
        <begin position="256"/>
        <end position="277"/>
    </location>
</feature>
<keyword evidence="6" id="KW-1185">Reference proteome</keyword>
<dbReference type="PROSITE" id="PS50297">
    <property type="entry name" value="ANK_REP_REGION"/>
    <property type="match status" value="2"/>
</dbReference>
<reference evidence="5 6" key="1">
    <citation type="submission" date="2017-03" db="EMBL/GenBank/DDBJ databases">
        <title>WGS assembly of Porphyra umbilicalis.</title>
        <authorList>
            <person name="Brawley S.H."/>
            <person name="Blouin N.A."/>
            <person name="Ficko-Blean E."/>
            <person name="Wheeler G.L."/>
            <person name="Lohr M."/>
            <person name="Goodson H.V."/>
            <person name="Jenkins J.W."/>
            <person name="Blaby-Haas C.E."/>
            <person name="Helliwell K.E."/>
            <person name="Chan C."/>
            <person name="Marriage T."/>
            <person name="Bhattacharya D."/>
            <person name="Klein A.S."/>
            <person name="Badis Y."/>
            <person name="Brodie J."/>
            <person name="Cao Y."/>
            <person name="Collen J."/>
            <person name="Dittami S.M."/>
            <person name="Gachon C.M."/>
            <person name="Green B.R."/>
            <person name="Karpowicz S."/>
            <person name="Kim J.W."/>
            <person name="Kudahl U."/>
            <person name="Lin S."/>
            <person name="Michel G."/>
            <person name="Mittag M."/>
            <person name="Olson B.J."/>
            <person name="Pangilinan J."/>
            <person name="Peng Y."/>
            <person name="Qiu H."/>
            <person name="Shu S."/>
            <person name="Singer J.T."/>
            <person name="Smith A.G."/>
            <person name="Sprecher B.N."/>
            <person name="Wagner V."/>
            <person name="Wang W."/>
            <person name="Wang Z.-Y."/>
            <person name="Yan J."/>
            <person name="Yarish C."/>
            <person name="Zoeuner-Riek S."/>
            <person name="Zhuang Y."/>
            <person name="Zou Y."/>
            <person name="Lindquist E.A."/>
            <person name="Grimwood J."/>
            <person name="Barry K."/>
            <person name="Rokhsar D.S."/>
            <person name="Schmutz J."/>
            <person name="Stiller J.W."/>
            <person name="Grossman A.R."/>
            <person name="Prochnik S.E."/>
        </authorList>
    </citation>
    <scope>NUCLEOTIDE SEQUENCE [LARGE SCALE GENOMIC DNA]</scope>
    <source>
        <strain evidence="5">4086291</strain>
    </source>
</reference>
<dbReference type="Proteomes" id="UP000218209">
    <property type="component" value="Unassembled WGS sequence"/>
</dbReference>
<dbReference type="Gene3D" id="1.25.40.20">
    <property type="entry name" value="Ankyrin repeat-containing domain"/>
    <property type="match status" value="2"/>
</dbReference>
<dbReference type="InterPro" id="IPR036770">
    <property type="entry name" value="Ankyrin_rpt-contain_sf"/>
</dbReference>
<dbReference type="InterPro" id="IPR002110">
    <property type="entry name" value="Ankyrin_rpt"/>
</dbReference>
<feature type="repeat" description="ANK" evidence="3">
    <location>
        <begin position="100"/>
        <end position="132"/>
    </location>
</feature>
<evidence type="ECO:0000313" key="6">
    <source>
        <dbReference type="Proteomes" id="UP000218209"/>
    </source>
</evidence>
<protein>
    <submittedName>
        <fullName evidence="5">Uncharacterized protein</fullName>
    </submittedName>
</protein>
<evidence type="ECO:0000313" key="5">
    <source>
        <dbReference type="EMBL" id="OSX78127.1"/>
    </source>
</evidence>
<evidence type="ECO:0000256" key="3">
    <source>
        <dbReference type="PROSITE-ProRule" id="PRU00023"/>
    </source>
</evidence>
<dbReference type="AlphaFoldDB" id="A0A1X6PBC1"/>
<gene>
    <name evidence="5" type="ORF">BU14_0120s0010</name>
</gene>
<dbReference type="PANTHER" id="PTHR24171">
    <property type="entry name" value="ANKYRIN REPEAT DOMAIN-CONTAINING PROTEIN 39-RELATED"/>
    <property type="match status" value="1"/>
</dbReference>